<protein>
    <submittedName>
        <fullName evidence="11">ABC transporter ATP-binding protein</fullName>
    </submittedName>
</protein>
<evidence type="ECO:0000256" key="1">
    <source>
        <dbReference type="ARBA" id="ARBA00004202"/>
    </source>
</evidence>
<dbReference type="EMBL" id="RQVQ01000018">
    <property type="protein sequence ID" value="RRJ90269.1"/>
    <property type="molecule type" value="Genomic_DNA"/>
</dbReference>
<evidence type="ECO:0000313" key="12">
    <source>
        <dbReference type="Proteomes" id="UP000275719"/>
    </source>
</evidence>
<dbReference type="CDD" id="cd03214">
    <property type="entry name" value="ABC_Iron-Siderophores_B12_Hemin"/>
    <property type="match status" value="1"/>
</dbReference>
<dbReference type="GO" id="GO:0005886">
    <property type="term" value="C:plasma membrane"/>
    <property type="evidence" value="ECO:0007669"/>
    <property type="project" value="UniProtKB-SubCell"/>
</dbReference>
<dbReference type="InterPro" id="IPR003593">
    <property type="entry name" value="AAA+_ATPase"/>
</dbReference>
<dbReference type="Gene3D" id="3.40.50.300">
    <property type="entry name" value="P-loop containing nucleotide triphosphate hydrolases"/>
    <property type="match status" value="1"/>
</dbReference>
<keyword evidence="7" id="KW-0408">Iron</keyword>
<dbReference type="Proteomes" id="UP000275719">
    <property type="component" value="Unassembled WGS sequence"/>
</dbReference>
<dbReference type="OrthoDB" id="9787851at2"/>
<dbReference type="Pfam" id="PF00005">
    <property type="entry name" value="ABC_tran"/>
    <property type="match status" value="1"/>
</dbReference>
<dbReference type="InterPro" id="IPR027417">
    <property type="entry name" value="P-loop_NTPase"/>
</dbReference>
<evidence type="ECO:0000256" key="3">
    <source>
        <dbReference type="ARBA" id="ARBA00022475"/>
    </source>
</evidence>
<dbReference type="GO" id="GO:0016887">
    <property type="term" value="F:ATP hydrolysis activity"/>
    <property type="evidence" value="ECO:0007669"/>
    <property type="project" value="InterPro"/>
</dbReference>
<evidence type="ECO:0000256" key="2">
    <source>
        <dbReference type="ARBA" id="ARBA00022448"/>
    </source>
</evidence>
<dbReference type="PANTHER" id="PTHR42771">
    <property type="entry name" value="IRON(3+)-HYDROXAMATE IMPORT ATP-BINDING PROTEIN FHUC"/>
    <property type="match status" value="1"/>
</dbReference>
<feature type="domain" description="ABC transporter" evidence="10">
    <location>
        <begin position="4"/>
        <end position="244"/>
    </location>
</feature>
<accession>A0A3P3W9H2</accession>
<dbReference type="RefSeq" id="WP_125019097.1">
    <property type="nucleotide sequence ID" value="NZ_RQVQ01000018.1"/>
</dbReference>
<keyword evidence="8" id="KW-0406">Ion transport</keyword>
<sequence length="257" mass="29133">MEVLKTTDLQIGYQSNHSTKIIAFDINISLHSGKLISLIGSNGIGKSTFLKTISGIIPALDGSIFLNDQKISNYTATELAEVLSLVLTEKLPTSSLTVYELIALGRQPYTNWLGKLSPEDEIKIDNAMQLTQINDLRSRKYYELSDGQFQKVMIARAIAQDTPFIILDEPSTHLDLFHKVSLFKLLQKLAHETNKCVLFSTHDLDLAIQLSDEIILMKENIFKHNSPNELINQGIFDNFFNDDSIRFDRNTKQFILR</sequence>
<dbReference type="GO" id="GO:0006826">
    <property type="term" value="P:iron ion transport"/>
    <property type="evidence" value="ECO:0007669"/>
    <property type="project" value="UniProtKB-KW"/>
</dbReference>
<proteinExistence type="predicted"/>
<evidence type="ECO:0000256" key="5">
    <source>
        <dbReference type="ARBA" id="ARBA00022741"/>
    </source>
</evidence>
<dbReference type="PANTHER" id="PTHR42771:SF2">
    <property type="entry name" value="IRON(3+)-HYDROXAMATE IMPORT ATP-BINDING PROTEIN FHUC"/>
    <property type="match status" value="1"/>
</dbReference>
<gene>
    <name evidence="11" type="ORF">EG240_09165</name>
</gene>
<evidence type="ECO:0000256" key="4">
    <source>
        <dbReference type="ARBA" id="ARBA00022496"/>
    </source>
</evidence>
<keyword evidence="4" id="KW-0410">Iron transport</keyword>
<dbReference type="SMART" id="SM00382">
    <property type="entry name" value="AAA"/>
    <property type="match status" value="1"/>
</dbReference>
<name>A0A3P3W9H2_9FLAO</name>
<evidence type="ECO:0000313" key="11">
    <source>
        <dbReference type="EMBL" id="RRJ90269.1"/>
    </source>
</evidence>
<keyword evidence="12" id="KW-1185">Reference proteome</keyword>
<dbReference type="InterPro" id="IPR003439">
    <property type="entry name" value="ABC_transporter-like_ATP-bd"/>
</dbReference>
<dbReference type="SUPFAM" id="SSF52540">
    <property type="entry name" value="P-loop containing nucleoside triphosphate hydrolases"/>
    <property type="match status" value="1"/>
</dbReference>
<comment type="caution">
    <text evidence="11">The sequence shown here is derived from an EMBL/GenBank/DDBJ whole genome shotgun (WGS) entry which is preliminary data.</text>
</comment>
<evidence type="ECO:0000259" key="10">
    <source>
        <dbReference type="PROSITE" id="PS50893"/>
    </source>
</evidence>
<keyword evidence="9" id="KW-0472">Membrane</keyword>
<dbReference type="AlphaFoldDB" id="A0A3P3W9H2"/>
<reference evidence="11 12" key="1">
    <citation type="submission" date="2018-11" db="EMBL/GenBank/DDBJ databases">
        <title>Flavobacterium sp. nov., YIM 102701-2 draft genome.</title>
        <authorList>
            <person name="Li G."/>
            <person name="Jiang Y."/>
        </authorList>
    </citation>
    <scope>NUCLEOTIDE SEQUENCE [LARGE SCALE GENOMIC DNA]</scope>
    <source>
        <strain evidence="11 12">YIM 102701-2</strain>
    </source>
</reference>
<keyword evidence="2" id="KW-0813">Transport</keyword>
<dbReference type="FunFam" id="3.40.50.300:FF:000134">
    <property type="entry name" value="Iron-enterobactin ABC transporter ATP-binding protein"/>
    <property type="match status" value="1"/>
</dbReference>
<keyword evidence="5" id="KW-0547">Nucleotide-binding</keyword>
<evidence type="ECO:0000256" key="8">
    <source>
        <dbReference type="ARBA" id="ARBA00023065"/>
    </source>
</evidence>
<dbReference type="InterPro" id="IPR051535">
    <property type="entry name" value="Siderophore_ABC-ATPase"/>
</dbReference>
<evidence type="ECO:0000256" key="6">
    <source>
        <dbReference type="ARBA" id="ARBA00022840"/>
    </source>
</evidence>
<evidence type="ECO:0000256" key="9">
    <source>
        <dbReference type="ARBA" id="ARBA00023136"/>
    </source>
</evidence>
<evidence type="ECO:0000256" key="7">
    <source>
        <dbReference type="ARBA" id="ARBA00023004"/>
    </source>
</evidence>
<keyword evidence="3" id="KW-1003">Cell membrane</keyword>
<keyword evidence="6 11" id="KW-0067">ATP-binding</keyword>
<dbReference type="GO" id="GO:0005524">
    <property type="term" value="F:ATP binding"/>
    <property type="evidence" value="ECO:0007669"/>
    <property type="project" value="UniProtKB-KW"/>
</dbReference>
<organism evidence="11 12">
    <name type="scientific">Paenimyroides tangerinum</name>
    <dbReference type="NCBI Taxonomy" id="2488728"/>
    <lineage>
        <taxon>Bacteria</taxon>
        <taxon>Pseudomonadati</taxon>
        <taxon>Bacteroidota</taxon>
        <taxon>Flavobacteriia</taxon>
        <taxon>Flavobacteriales</taxon>
        <taxon>Flavobacteriaceae</taxon>
        <taxon>Paenimyroides</taxon>
    </lineage>
</organism>
<dbReference type="PROSITE" id="PS50893">
    <property type="entry name" value="ABC_TRANSPORTER_2"/>
    <property type="match status" value="1"/>
</dbReference>
<comment type="subcellular location">
    <subcellularLocation>
        <location evidence="1">Cell membrane</location>
        <topology evidence="1">Peripheral membrane protein</topology>
    </subcellularLocation>
</comment>